<dbReference type="RefSeq" id="WP_253194910.1">
    <property type="nucleotide sequence ID" value="NZ_JAVREV010000002.1"/>
</dbReference>
<dbReference type="InterPro" id="IPR049849">
    <property type="entry name" value="LPFR_strepto"/>
</dbReference>
<protein>
    <submittedName>
        <fullName evidence="1">LPFR motif small protein</fullName>
    </submittedName>
</protein>
<evidence type="ECO:0000313" key="2">
    <source>
        <dbReference type="Proteomes" id="UP001183615"/>
    </source>
</evidence>
<organism evidence="1 2">
    <name type="scientific">Streptomyces johnsoniae</name>
    <dbReference type="NCBI Taxonomy" id="3075532"/>
    <lineage>
        <taxon>Bacteria</taxon>
        <taxon>Bacillati</taxon>
        <taxon>Actinomycetota</taxon>
        <taxon>Actinomycetes</taxon>
        <taxon>Kitasatosporales</taxon>
        <taxon>Streptomycetaceae</taxon>
        <taxon>Streptomyces</taxon>
    </lineage>
</organism>
<dbReference type="NCBIfam" id="NF040918">
    <property type="entry name" value="LPFR_fam"/>
    <property type="match status" value="1"/>
</dbReference>
<reference evidence="2" key="1">
    <citation type="submission" date="2023-07" db="EMBL/GenBank/DDBJ databases">
        <title>30 novel species of actinomycetes from the DSMZ collection.</title>
        <authorList>
            <person name="Nouioui I."/>
        </authorList>
    </citation>
    <scope>NUCLEOTIDE SEQUENCE [LARGE SCALE GENOMIC DNA]</scope>
    <source>
        <strain evidence="2">DSM 41886</strain>
    </source>
</reference>
<dbReference type="Proteomes" id="UP001183615">
    <property type="component" value="Unassembled WGS sequence"/>
</dbReference>
<keyword evidence="2" id="KW-1185">Reference proteome</keyword>
<sequence>MLRAIADIFRAIGGAVATVVSLPFRLVARLFGGASDTAHRRH</sequence>
<dbReference type="EMBL" id="JAVREV010000002">
    <property type="protein sequence ID" value="MDT0441788.1"/>
    <property type="molecule type" value="Genomic_DNA"/>
</dbReference>
<gene>
    <name evidence="1" type="ORF">RM779_04125</name>
</gene>
<comment type="caution">
    <text evidence="1">The sequence shown here is derived from an EMBL/GenBank/DDBJ whole genome shotgun (WGS) entry which is preliminary data.</text>
</comment>
<evidence type="ECO:0000313" key="1">
    <source>
        <dbReference type="EMBL" id="MDT0441788.1"/>
    </source>
</evidence>
<proteinExistence type="predicted"/>
<name>A0ABU2RYF0_9ACTN</name>
<accession>A0ABU2RYF0</accession>